<comment type="caution">
    <text evidence="1">The sequence shown here is derived from an EMBL/GenBank/DDBJ whole genome shotgun (WGS) entry which is preliminary data.</text>
</comment>
<sequence>MIIRTVILNGTKWNEESFKVIVEILPSSE</sequence>
<keyword evidence="2" id="KW-1185">Reference proteome</keyword>
<protein>
    <submittedName>
        <fullName evidence="1">Uncharacterized protein</fullName>
    </submittedName>
</protein>
<dbReference type="EMBL" id="JAVDQX010000002">
    <property type="protein sequence ID" value="MDR6459190.1"/>
    <property type="molecule type" value="Genomic_DNA"/>
</dbReference>
<reference evidence="1" key="1">
    <citation type="submission" date="2023-07" db="EMBL/GenBank/DDBJ databases">
        <title>Sorghum-associated microbial communities from plants grown in Nebraska, USA.</title>
        <authorList>
            <person name="Schachtman D."/>
        </authorList>
    </citation>
    <scope>NUCLEOTIDE SEQUENCE</scope>
    <source>
        <strain evidence="1">DS2329</strain>
    </source>
</reference>
<dbReference type="Proteomes" id="UP001184833">
    <property type="component" value="Unassembled WGS sequence"/>
</dbReference>
<proteinExistence type="predicted"/>
<organism evidence="1 2">
    <name type="scientific">Chryseobacterium vietnamense</name>
    <dbReference type="NCBI Taxonomy" id="866785"/>
    <lineage>
        <taxon>Bacteria</taxon>
        <taxon>Pseudomonadati</taxon>
        <taxon>Bacteroidota</taxon>
        <taxon>Flavobacteriia</taxon>
        <taxon>Flavobacteriales</taxon>
        <taxon>Weeksellaceae</taxon>
        <taxon>Chryseobacterium group</taxon>
        <taxon>Chryseobacterium</taxon>
    </lineage>
</organism>
<name>A0ACC6J8P9_9FLAO</name>
<evidence type="ECO:0000313" key="1">
    <source>
        <dbReference type="EMBL" id="MDR6459190.1"/>
    </source>
</evidence>
<gene>
    <name evidence="1" type="ORF">J2786_002297</name>
</gene>
<accession>A0ACC6J8P9</accession>
<evidence type="ECO:0000313" key="2">
    <source>
        <dbReference type="Proteomes" id="UP001184833"/>
    </source>
</evidence>